<evidence type="ECO:0000313" key="3">
    <source>
        <dbReference type="Proteomes" id="UP000824890"/>
    </source>
</evidence>
<proteinExistence type="predicted"/>
<keyword evidence="3" id="KW-1185">Reference proteome</keyword>
<feature type="region of interest" description="Disordered" evidence="1">
    <location>
        <begin position="60"/>
        <end position="210"/>
    </location>
</feature>
<dbReference type="Proteomes" id="UP000824890">
    <property type="component" value="Unassembled WGS sequence"/>
</dbReference>
<feature type="compositionally biased region" description="Basic and acidic residues" evidence="1">
    <location>
        <begin position="93"/>
        <end position="103"/>
    </location>
</feature>
<dbReference type="EMBL" id="JAGKQM010000007">
    <property type="protein sequence ID" value="KAH0917478.1"/>
    <property type="molecule type" value="Genomic_DNA"/>
</dbReference>
<feature type="compositionally biased region" description="Basic and acidic residues" evidence="1">
    <location>
        <begin position="182"/>
        <end position="194"/>
    </location>
</feature>
<gene>
    <name evidence="2" type="ORF">HID58_025138</name>
</gene>
<evidence type="ECO:0000313" key="2">
    <source>
        <dbReference type="EMBL" id="KAH0917478.1"/>
    </source>
</evidence>
<protein>
    <submittedName>
        <fullName evidence="2">Uncharacterized protein</fullName>
    </submittedName>
</protein>
<comment type="caution">
    <text evidence="2">The sequence shown here is derived from an EMBL/GenBank/DDBJ whole genome shotgun (WGS) entry which is preliminary data.</text>
</comment>
<name>A0ABQ8CKC0_BRANA</name>
<organism evidence="2 3">
    <name type="scientific">Brassica napus</name>
    <name type="common">Rape</name>
    <dbReference type="NCBI Taxonomy" id="3708"/>
    <lineage>
        <taxon>Eukaryota</taxon>
        <taxon>Viridiplantae</taxon>
        <taxon>Streptophyta</taxon>
        <taxon>Embryophyta</taxon>
        <taxon>Tracheophyta</taxon>
        <taxon>Spermatophyta</taxon>
        <taxon>Magnoliopsida</taxon>
        <taxon>eudicotyledons</taxon>
        <taxon>Gunneridae</taxon>
        <taxon>Pentapetalae</taxon>
        <taxon>rosids</taxon>
        <taxon>malvids</taxon>
        <taxon>Brassicales</taxon>
        <taxon>Brassicaceae</taxon>
        <taxon>Brassiceae</taxon>
        <taxon>Brassica</taxon>
    </lineage>
</organism>
<evidence type="ECO:0000256" key="1">
    <source>
        <dbReference type="SAM" id="MobiDB-lite"/>
    </source>
</evidence>
<feature type="compositionally biased region" description="Basic and acidic residues" evidence="1">
    <location>
        <begin position="138"/>
        <end position="175"/>
    </location>
</feature>
<accession>A0ABQ8CKC0</accession>
<sequence length="210" mass="23291">MEICAVSTLPPRPPNSFSLIVLGSKPVTTESMPEIFRGCEPRNVEKRISLDEVSIGEDRLNTGHLAHGRGRPTPRSPRPWVRTTRTEVTSPMGKDDPHRDHLAHGRGRPAPRSPRPWARTDLLSRNRASSSKFPWGEAAEKEATAEKEAAHKEAVSQKKEAAQEKDAKQKAGEKKQTKKAAQKKDAKQKEGEKKQTKKAAQKKAAEKETA</sequence>
<reference evidence="2 3" key="1">
    <citation type="submission" date="2021-05" db="EMBL/GenBank/DDBJ databases">
        <title>Genome Assembly of Synthetic Allotetraploid Brassica napus Reveals Homoeologous Exchanges between Subgenomes.</title>
        <authorList>
            <person name="Davis J.T."/>
        </authorList>
    </citation>
    <scope>NUCLEOTIDE SEQUENCE [LARGE SCALE GENOMIC DNA]</scope>
    <source>
        <strain evidence="3">cv. Da-Ae</strain>
        <tissue evidence="2">Seedling</tissue>
    </source>
</reference>